<dbReference type="Proteomes" id="UP000054270">
    <property type="component" value="Unassembled WGS sequence"/>
</dbReference>
<name>A0A0D2LKJ6_HYPSF</name>
<accession>A0A0D2LKJ6</accession>
<feature type="compositionally biased region" description="Low complexity" evidence="1">
    <location>
        <begin position="394"/>
        <end position="404"/>
    </location>
</feature>
<organism evidence="2 3">
    <name type="scientific">Hypholoma sublateritium (strain FD-334 SS-4)</name>
    <dbReference type="NCBI Taxonomy" id="945553"/>
    <lineage>
        <taxon>Eukaryota</taxon>
        <taxon>Fungi</taxon>
        <taxon>Dikarya</taxon>
        <taxon>Basidiomycota</taxon>
        <taxon>Agaricomycotina</taxon>
        <taxon>Agaricomycetes</taxon>
        <taxon>Agaricomycetidae</taxon>
        <taxon>Agaricales</taxon>
        <taxon>Agaricineae</taxon>
        <taxon>Strophariaceae</taxon>
        <taxon>Hypholoma</taxon>
    </lineage>
</organism>
<protein>
    <submittedName>
        <fullName evidence="2">Uncharacterized protein</fullName>
    </submittedName>
</protein>
<sequence>MSTSSVQVLRQVVVDDNDPRIVYSSDFFVDNTGSQDAKGNFGATLKSSLHGTNKSGSFQFPFSGIQVSVYGTSSGHSADPTWECFIDNISIGRSDPFQFVENNWLFCSSEILADTSHLLTVNTNSTGHTFWFDYLRYTPSANAFLGDALVYIDNTDPAIRYDSDWQPLGDVANMTSSTGSTVAFDFLGVSLEWYGLIPTELPHSASLVTYSIDGGVSAGVALPGLRGNESEFNQIVFQTPDLLYGAHTIAVTFQSNSNSTPLTLDYLLVQNASLTSDPSPSLTLAMPTGSPSSTSATAGVKGPNVGSIVGGVLGALLFLLSIVAARKHLDSPAVRNTIPVPFQASPRPNPRSSGLNRASSRRSLDQFADEYPFQPIVLAQPPSHRRRHSHGNRRQNGQSSSSGQMATSERIEEVDENMPYYGDKGARSKSSRAQTTR</sequence>
<dbReference type="EMBL" id="KN817522">
    <property type="protein sequence ID" value="KJA28237.1"/>
    <property type="molecule type" value="Genomic_DNA"/>
</dbReference>
<keyword evidence="3" id="KW-1185">Reference proteome</keyword>
<proteinExistence type="predicted"/>
<feature type="region of interest" description="Disordered" evidence="1">
    <location>
        <begin position="338"/>
        <end position="362"/>
    </location>
</feature>
<dbReference type="Gene3D" id="2.60.120.260">
    <property type="entry name" value="Galactose-binding domain-like"/>
    <property type="match status" value="1"/>
</dbReference>
<feature type="region of interest" description="Disordered" evidence="1">
    <location>
        <begin position="375"/>
        <end position="437"/>
    </location>
</feature>
<dbReference type="AlphaFoldDB" id="A0A0D2LKJ6"/>
<evidence type="ECO:0000313" key="2">
    <source>
        <dbReference type="EMBL" id="KJA28237.1"/>
    </source>
</evidence>
<evidence type="ECO:0000256" key="1">
    <source>
        <dbReference type="SAM" id="MobiDB-lite"/>
    </source>
</evidence>
<gene>
    <name evidence="2" type="ORF">HYPSUDRAFT_51613</name>
</gene>
<dbReference type="OMA" id="GQMATSE"/>
<evidence type="ECO:0000313" key="3">
    <source>
        <dbReference type="Proteomes" id="UP000054270"/>
    </source>
</evidence>
<dbReference type="STRING" id="945553.A0A0D2LKJ6"/>
<reference evidence="3" key="1">
    <citation type="submission" date="2014-04" db="EMBL/GenBank/DDBJ databases">
        <title>Evolutionary Origins and Diversification of the Mycorrhizal Mutualists.</title>
        <authorList>
            <consortium name="DOE Joint Genome Institute"/>
            <consortium name="Mycorrhizal Genomics Consortium"/>
            <person name="Kohler A."/>
            <person name="Kuo A."/>
            <person name="Nagy L.G."/>
            <person name="Floudas D."/>
            <person name="Copeland A."/>
            <person name="Barry K.W."/>
            <person name="Cichocki N."/>
            <person name="Veneault-Fourrey C."/>
            <person name="LaButti K."/>
            <person name="Lindquist E.A."/>
            <person name="Lipzen A."/>
            <person name="Lundell T."/>
            <person name="Morin E."/>
            <person name="Murat C."/>
            <person name="Riley R."/>
            <person name="Ohm R."/>
            <person name="Sun H."/>
            <person name="Tunlid A."/>
            <person name="Henrissat B."/>
            <person name="Grigoriev I.V."/>
            <person name="Hibbett D.S."/>
            <person name="Martin F."/>
        </authorList>
    </citation>
    <scope>NUCLEOTIDE SEQUENCE [LARGE SCALE GENOMIC DNA]</scope>
    <source>
        <strain evidence="3">FD-334 SS-4</strain>
    </source>
</reference>
<dbReference type="OrthoDB" id="3052647at2759"/>
<feature type="compositionally biased region" description="Basic residues" evidence="1">
    <location>
        <begin position="383"/>
        <end position="393"/>
    </location>
</feature>